<comment type="cofactor">
    <cofactor evidence="1">
        <name>L-ascorbate</name>
        <dbReference type="ChEBI" id="CHEBI:38290"/>
    </cofactor>
</comment>
<dbReference type="PANTHER" id="PTHR10869:SF244">
    <property type="entry name" value="PROLYL 4-HYDROXYLASE SUBUNIT ALPHA-2"/>
    <property type="match status" value="1"/>
</dbReference>
<dbReference type="PANTHER" id="PTHR10869">
    <property type="entry name" value="PROLYL 4-HYDROXYLASE ALPHA SUBUNIT"/>
    <property type="match status" value="1"/>
</dbReference>
<accession>A0A6V7XAJ4</accession>
<keyword evidence="5" id="KW-0560">Oxidoreductase</keyword>
<comment type="caution">
    <text evidence="8">The sequence shown here is derived from an EMBL/GenBank/DDBJ whole genome shotgun (WGS) entry which is preliminary data.</text>
</comment>
<dbReference type="GO" id="GO:0005506">
    <property type="term" value="F:iron ion binding"/>
    <property type="evidence" value="ECO:0007669"/>
    <property type="project" value="InterPro"/>
</dbReference>
<dbReference type="InterPro" id="IPR045054">
    <property type="entry name" value="P4HA-like"/>
</dbReference>
<dbReference type="OrthoDB" id="420380at2759"/>
<evidence type="ECO:0000313" key="9">
    <source>
        <dbReference type="Proteomes" id="UP000580250"/>
    </source>
</evidence>
<evidence type="ECO:0000256" key="2">
    <source>
        <dbReference type="ARBA" id="ARBA00022723"/>
    </source>
</evidence>
<sequence length="233" mass="26626">MDRPFLRLAPIKVEIIRFEPLAVIFRNIIADEEIEIIKNKALPKLLRFAILDSITQKPMFTKSRTSSFAKINIKTHPVVKQIAERMKLITNLNMKSAKPLDMVNYGVGGHCNDHFDLVKVYEDSNSTSDKEISEKGDIIATIIFYLSTPEKAKPTKNDALFWYNLWRSGEGDMRTRHAACPVLLGDKWTANCFIFEIGQEFFRPCGLDPSIQERYVGDLGGPEPRKYPNISPY</sequence>
<dbReference type="Gene3D" id="2.60.120.620">
    <property type="entry name" value="q2cbj1_9rhob like domain"/>
    <property type="match status" value="1"/>
</dbReference>
<protein>
    <recommendedName>
        <fullName evidence="7">Prolyl 4-hydroxylase alpha subunit domain-containing protein</fullName>
    </recommendedName>
</protein>
<dbReference type="SMART" id="SM00702">
    <property type="entry name" value="P4Hc"/>
    <property type="match status" value="1"/>
</dbReference>
<keyword evidence="2" id="KW-0479">Metal-binding</keyword>
<evidence type="ECO:0000313" key="8">
    <source>
        <dbReference type="EMBL" id="CAD2196195.1"/>
    </source>
</evidence>
<organism evidence="8 9">
    <name type="scientific">Meloidogyne enterolobii</name>
    <name type="common">Root-knot nematode worm</name>
    <name type="synonym">Meloidogyne mayaguensis</name>
    <dbReference type="NCBI Taxonomy" id="390850"/>
    <lineage>
        <taxon>Eukaryota</taxon>
        <taxon>Metazoa</taxon>
        <taxon>Ecdysozoa</taxon>
        <taxon>Nematoda</taxon>
        <taxon>Chromadorea</taxon>
        <taxon>Rhabditida</taxon>
        <taxon>Tylenchina</taxon>
        <taxon>Tylenchomorpha</taxon>
        <taxon>Tylenchoidea</taxon>
        <taxon>Meloidogynidae</taxon>
        <taxon>Meloidogyninae</taxon>
        <taxon>Meloidogyne</taxon>
    </lineage>
</organism>
<proteinExistence type="predicted"/>
<dbReference type="EMBL" id="CAJEWN010001288">
    <property type="protein sequence ID" value="CAD2196195.1"/>
    <property type="molecule type" value="Genomic_DNA"/>
</dbReference>
<keyword evidence="3" id="KW-0847">Vitamin C</keyword>
<keyword evidence="4" id="KW-0223">Dioxygenase</keyword>
<evidence type="ECO:0000256" key="3">
    <source>
        <dbReference type="ARBA" id="ARBA00022896"/>
    </source>
</evidence>
<name>A0A6V7XAJ4_MELEN</name>
<dbReference type="Proteomes" id="UP000580250">
    <property type="component" value="Unassembled WGS sequence"/>
</dbReference>
<feature type="domain" description="Prolyl 4-hydroxylase alpha subunit" evidence="7">
    <location>
        <begin position="20"/>
        <end position="195"/>
    </location>
</feature>
<dbReference type="GO" id="GO:0005783">
    <property type="term" value="C:endoplasmic reticulum"/>
    <property type="evidence" value="ECO:0007669"/>
    <property type="project" value="TreeGrafter"/>
</dbReference>
<dbReference type="GO" id="GO:0031418">
    <property type="term" value="F:L-ascorbic acid binding"/>
    <property type="evidence" value="ECO:0007669"/>
    <property type="project" value="UniProtKB-KW"/>
</dbReference>
<evidence type="ECO:0000259" key="7">
    <source>
        <dbReference type="SMART" id="SM00702"/>
    </source>
</evidence>
<dbReference type="GO" id="GO:0004656">
    <property type="term" value="F:procollagen-proline 4-dioxygenase activity"/>
    <property type="evidence" value="ECO:0007669"/>
    <property type="project" value="TreeGrafter"/>
</dbReference>
<keyword evidence="6" id="KW-0408">Iron</keyword>
<reference evidence="8 9" key="1">
    <citation type="submission" date="2020-08" db="EMBL/GenBank/DDBJ databases">
        <authorList>
            <person name="Koutsovoulos G."/>
            <person name="Danchin GJ E."/>
        </authorList>
    </citation>
    <scope>NUCLEOTIDE SEQUENCE [LARGE SCALE GENOMIC DNA]</scope>
</reference>
<evidence type="ECO:0000256" key="1">
    <source>
        <dbReference type="ARBA" id="ARBA00001961"/>
    </source>
</evidence>
<dbReference type="AlphaFoldDB" id="A0A6V7XAJ4"/>
<dbReference type="InterPro" id="IPR006620">
    <property type="entry name" value="Pro_4_hyd_alph"/>
</dbReference>
<gene>
    <name evidence="8" type="ORF">MENT_LOCUS49347</name>
</gene>
<evidence type="ECO:0000256" key="6">
    <source>
        <dbReference type="ARBA" id="ARBA00023004"/>
    </source>
</evidence>
<evidence type="ECO:0000256" key="4">
    <source>
        <dbReference type="ARBA" id="ARBA00022964"/>
    </source>
</evidence>
<evidence type="ECO:0000256" key="5">
    <source>
        <dbReference type="ARBA" id="ARBA00023002"/>
    </source>
</evidence>